<feature type="transmembrane region" description="Helical" evidence="1">
    <location>
        <begin position="350"/>
        <end position="371"/>
    </location>
</feature>
<dbReference type="InterPro" id="IPR051207">
    <property type="entry name" value="ComplexI_NDUFA9_subunit"/>
</dbReference>
<dbReference type="InterPro" id="IPR025695">
    <property type="entry name" value="DoxX-like"/>
</dbReference>
<reference evidence="3 4" key="1">
    <citation type="submission" date="2017-06" db="EMBL/GenBank/DDBJ databases">
        <title>Ensifer strains isolated from leguminous trees and herbs display diverse denitrification phenotypes with some acting as strong N2O sinks.</title>
        <authorList>
            <person name="Woliy K."/>
            <person name="Mania D."/>
            <person name="Bakken L.R."/>
            <person name="Frostegard A."/>
        </authorList>
    </citation>
    <scope>NUCLEOTIDE SEQUENCE [LARGE SCALE GENOMIC DNA]</scope>
    <source>
        <strain evidence="3 4">AC50a</strain>
    </source>
</reference>
<feature type="transmembrane region" description="Helical" evidence="1">
    <location>
        <begin position="378"/>
        <end position="398"/>
    </location>
</feature>
<feature type="transmembrane region" description="Helical" evidence="1">
    <location>
        <begin position="310"/>
        <end position="330"/>
    </location>
</feature>
<dbReference type="SUPFAM" id="SSF51735">
    <property type="entry name" value="NAD(P)-binding Rossmann-fold domains"/>
    <property type="match status" value="1"/>
</dbReference>
<evidence type="ECO:0000256" key="1">
    <source>
        <dbReference type="SAM" id="Phobius"/>
    </source>
</evidence>
<protein>
    <submittedName>
        <fullName evidence="3">Nucleoside-diphosphate sugar epimerase</fullName>
    </submittedName>
</protein>
<dbReference type="InterPro" id="IPR016040">
    <property type="entry name" value="NAD(P)-bd_dom"/>
</dbReference>
<accession>A0A2J0Z1R9</accession>
<feature type="transmembrane region" description="Helical" evidence="1">
    <location>
        <begin position="410"/>
        <end position="426"/>
    </location>
</feature>
<organism evidence="3 4">
    <name type="scientific">Rhizobium meliloti</name>
    <name type="common">Ensifer meliloti</name>
    <name type="synonym">Sinorhizobium meliloti</name>
    <dbReference type="NCBI Taxonomy" id="382"/>
    <lineage>
        <taxon>Bacteria</taxon>
        <taxon>Pseudomonadati</taxon>
        <taxon>Pseudomonadota</taxon>
        <taxon>Alphaproteobacteria</taxon>
        <taxon>Hyphomicrobiales</taxon>
        <taxon>Rhizobiaceae</taxon>
        <taxon>Sinorhizobium/Ensifer group</taxon>
        <taxon>Sinorhizobium</taxon>
    </lineage>
</organism>
<evidence type="ECO:0000313" key="4">
    <source>
        <dbReference type="Proteomes" id="UP000231987"/>
    </source>
</evidence>
<dbReference type="Proteomes" id="UP000231987">
    <property type="component" value="Unassembled WGS sequence"/>
</dbReference>
<dbReference type="Pfam" id="PF13460">
    <property type="entry name" value="NAD_binding_10"/>
    <property type="match status" value="1"/>
</dbReference>
<gene>
    <name evidence="3" type="ORF">CEJ86_15315</name>
</gene>
<keyword evidence="1" id="KW-0472">Membrane</keyword>
<evidence type="ECO:0000313" key="3">
    <source>
        <dbReference type="EMBL" id="PJR14424.1"/>
    </source>
</evidence>
<dbReference type="PANTHER" id="PTHR12126">
    <property type="entry name" value="NADH-UBIQUINONE OXIDOREDUCTASE 39 KDA SUBUNIT-RELATED"/>
    <property type="match status" value="1"/>
</dbReference>
<keyword evidence="1" id="KW-0812">Transmembrane</keyword>
<dbReference type="Gene3D" id="3.40.50.720">
    <property type="entry name" value="NAD(P)-binding Rossmann-like Domain"/>
    <property type="match status" value="1"/>
</dbReference>
<proteinExistence type="predicted"/>
<dbReference type="GO" id="GO:0044877">
    <property type="term" value="F:protein-containing complex binding"/>
    <property type="evidence" value="ECO:0007669"/>
    <property type="project" value="TreeGrafter"/>
</dbReference>
<dbReference type="EMBL" id="NJGD01000006">
    <property type="protein sequence ID" value="PJR14424.1"/>
    <property type="molecule type" value="Genomic_DNA"/>
</dbReference>
<dbReference type="AlphaFoldDB" id="A0A2J0Z1R9"/>
<evidence type="ECO:0000259" key="2">
    <source>
        <dbReference type="Pfam" id="PF13460"/>
    </source>
</evidence>
<dbReference type="InterPro" id="IPR036291">
    <property type="entry name" value="NAD(P)-bd_dom_sf"/>
</dbReference>
<dbReference type="PANTHER" id="PTHR12126:SF11">
    <property type="entry name" value="NADH DEHYDROGENASE [UBIQUINONE] 1 ALPHA SUBCOMPLEX SUBUNIT 9, MITOCHONDRIAL"/>
    <property type="match status" value="1"/>
</dbReference>
<name>A0A2J0Z1R9_RHIML</name>
<keyword evidence="1" id="KW-1133">Transmembrane helix</keyword>
<comment type="caution">
    <text evidence="3">The sequence shown here is derived from an EMBL/GenBank/DDBJ whole genome shotgun (WGS) entry which is preliminary data.</text>
</comment>
<dbReference type="Pfam" id="PF13781">
    <property type="entry name" value="DoxX_3"/>
    <property type="match status" value="1"/>
</dbReference>
<dbReference type="RefSeq" id="WP_100672358.1">
    <property type="nucleotide sequence ID" value="NZ_NJGD01000006.1"/>
</dbReference>
<sequence length="429" mass="45652">MTRVLVVGASGLIGSAVCAGLHGRGSEIVRVVRPGSAPSPRTAGRALELDLRSVGPEDWLPHLSGIDAVVNCAGTLQDGPGDDTTAVHARGPASLFKACEQAGVRRVIHFSAMGVDRAQPSPFSRTKLQGDEALMACDLDWIILRPSVVLGPGAYGASALFRGLAALPWLPVMPNTGLLQVVRLEDVVRTVEIFVDRNAPSRLILEIAGPEALSFKDVVGAYRRWFGWPAARVVNMPTPLANLTYKLSDLAGALGWRPPTRSTAQKEIVRGAVGDVRAWAETTGIEPVALADALARTPVSVQERWFAKLYLLKPVIFVVLPLFWITTGVISLTSGYEIGVDLMERGGAGVLAGPSVIAGALADILIGMAIAFRRTSRIGLYGAVGLSLFYAIAGTVLLPELWNEPLGPLLKIWPILVLHLAALAILEER</sequence>
<feature type="domain" description="NAD(P)-binding" evidence="2">
    <location>
        <begin position="8"/>
        <end position="148"/>
    </location>
</feature>